<reference evidence="11" key="2">
    <citation type="submission" date="2025-05" db="UniProtKB">
        <authorList>
            <consortium name="Ensembl"/>
        </authorList>
    </citation>
    <scope>IDENTIFICATION</scope>
</reference>
<evidence type="ECO:0000313" key="11">
    <source>
        <dbReference type="Ensembl" id="ENSSSCP00070040741.1"/>
    </source>
</evidence>
<dbReference type="Proteomes" id="UP000314985">
    <property type="component" value="Chromosome 14"/>
</dbReference>
<dbReference type="PROSITE" id="PS50234">
    <property type="entry name" value="VWFA"/>
    <property type="match status" value="1"/>
</dbReference>
<feature type="chain" id="PRO_5044615520" evidence="9">
    <location>
        <begin position="26"/>
        <end position="573"/>
    </location>
</feature>
<dbReference type="GeneID" id="100518337"/>
<dbReference type="Ensembl" id="ENSSSCT00070048255.1">
    <property type="protein sequence ID" value="ENSSSCP00070040741.1"/>
    <property type="gene ID" value="ENSSSCG00070024173.1"/>
</dbReference>
<protein>
    <submittedName>
        <fullName evidence="11">ANTXR like</fullName>
    </submittedName>
</protein>
<proteinExistence type="inferred from homology"/>
<dbReference type="Gene3D" id="3.40.50.410">
    <property type="entry name" value="von Willebrand factor, type A domain"/>
    <property type="match status" value="1"/>
</dbReference>
<dbReference type="Pfam" id="PF05587">
    <property type="entry name" value="Anth_Ig"/>
    <property type="match status" value="1"/>
</dbReference>
<evidence type="ECO:0000259" key="10">
    <source>
        <dbReference type="PROSITE" id="PS50234"/>
    </source>
</evidence>
<reference evidence="11 12" key="1">
    <citation type="submission" date="2017-08" db="EMBL/GenBank/DDBJ databases">
        <title>USMARCv1.0.</title>
        <authorList>
            <person name="Hannum G.I."/>
            <person name="Koren S."/>
            <person name="Schroeder S.G."/>
            <person name="Chin S.C."/>
            <person name="Nonneman D.J."/>
            <person name="Becker S.A."/>
            <person name="Rosen B.D."/>
            <person name="Bickhart D.M."/>
            <person name="Putnam N.H."/>
            <person name="Green R.E."/>
            <person name="Tuggle C.K."/>
            <person name="Liu H."/>
            <person name="Rohrer G.A."/>
            <person name="Warr A."/>
            <person name="Hall R."/>
            <person name="Kim K."/>
            <person name="Hume D.A."/>
            <person name="Talbot R."/>
            <person name="Chow W."/>
            <person name="Howe K."/>
            <person name="Schwartz A.S."/>
            <person name="Watson M."/>
            <person name="Archibald A.L."/>
            <person name="Phillippy A.M."/>
            <person name="Smith T.P.L."/>
        </authorList>
    </citation>
    <scope>NUCLEOTIDE SEQUENCE [LARGE SCALE GENOMIC DNA]</scope>
</reference>
<evidence type="ECO:0000256" key="1">
    <source>
        <dbReference type="ARBA" id="ARBA00004479"/>
    </source>
</evidence>
<feature type="signal peptide" evidence="9">
    <location>
        <begin position="1"/>
        <end position="25"/>
    </location>
</feature>
<evidence type="ECO:0000256" key="2">
    <source>
        <dbReference type="ARBA" id="ARBA00008095"/>
    </source>
</evidence>
<organism evidence="11 12">
    <name type="scientific">Sus scrofa</name>
    <name type="common">Pig</name>
    <dbReference type="NCBI Taxonomy" id="9823"/>
    <lineage>
        <taxon>Eukaryota</taxon>
        <taxon>Metazoa</taxon>
        <taxon>Chordata</taxon>
        <taxon>Craniata</taxon>
        <taxon>Vertebrata</taxon>
        <taxon>Euteleostomi</taxon>
        <taxon>Mammalia</taxon>
        <taxon>Eutheria</taxon>
        <taxon>Laurasiatheria</taxon>
        <taxon>Artiodactyla</taxon>
        <taxon>Suina</taxon>
        <taxon>Suidae</taxon>
        <taxon>Sus</taxon>
    </lineage>
</organism>
<feature type="domain" description="VWFA" evidence="10">
    <location>
        <begin position="86"/>
        <end position="257"/>
    </location>
</feature>
<keyword evidence="3 8" id="KW-0812">Transmembrane</keyword>
<dbReference type="GO" id="GO:0038023">
    <property type="term" value="F:signaling receptor activity"/>
    <property type="evidence" value="ECO:0007669"/>
    <property type="project" value="InterPro"/>
</dbReference>
<dbReference type="CTD" id="195977"/>
<dbReference type="Pfam" id="PF00092">
    <property type="entry name" value="VWA"/>
    <property type="match status" value="1"/>
</dbReference>
<evidence type="ECO:0000256" key="9">
    <source>
        <dbReference type="SAM" id="SignalP"/>
    </source>
</evidence>
<keyword evidence="6 8" id="KW-1133">Transmembrane helix</keyword>
<gene>
    <name evidence="11" type="primary">ANTXRL</name>
</gene>
<accession>A0A4X1VH41</accession>
<evidence type="ECO:0000256" key="4">
    <source>
        <dbReference type="ARBA" id="ARBA00022723"/>
    </source>
</evidence>
<dbReference type="GO" id="GO:0016020">
    <property type="term" value="C:membrane"/>
    <property type="evidence" value="ECO:0007669"/>
    <property type="project" value="UniProtKB-SubCell"/>
</dbReference>
<dbReference type="InterPro" id="IPR036465">
    <property type="entry name" value="vWFA_dom_sf"/>
</dbReference>
<feature type="transmembrane region" description="Helical" evidence="8">
    <location>
        <begin position="405"/>
        <end position="427"/>
    </location>
</feature>
<comment type="similarity">
    <text evidence="2">Belongs to the ATR family.</text>
</comment>
<dbReference type="PANTHER" id="PTHR16059:SF16">
    <property type="entry name" value="ANTHRAX TOXIN RECEPTOR-LIKE"/>
    <property type="match status" value="1"/>
</dbReference>
<dbReference type="PANTHER" id="PTHR16059">
    <property type="entry name" value="ANTHRAX TOXIN RECEPTOR"/>
    <property type="match status" value="1"/>
</dbReference>
<dbReference type="RefSeq" id="XP_005654198.1">
    <property type="nucleotide sequence ID" value="XM_005654141.3"/>
</dbReference>
<dbReference type="InterPro" id="IPR002035">
    <property type="entry name" value="VWF_A"/>
</dbReference>
<dbReference type="FunFam" id="3.40.50.410:FF:000024">
    <property type="entry name" value="Anthrax toxin receptor"/>
    <property type="match status" value="1"/>
</dbReference>
<dbReference type="SMART" id="SM00327">
    <property type="entry name" value="VWA"/>
    <property type="match status" value="1"/>
</dbReference>
<dbReference type="OrthoDB" id="10035766at2759"/>
<dbReference type="GO" id="GO:0046872">
    <property type="term" value="F:metal ion binding"/>
    <property type="evidence" value="ECO:0007669"/>
    <property type="project" value="UniProtKB-KW"/>
</dbReference>
<dbReference type="Ensembl" id="ENSSSCT00070048260.1">
    <property type="protein sequence ID" value="ENSSSCP00070040745.1"/>
    <property type="gene ID" value="ENSSSCG00070024173.1"/>
</dbReference>
<name>A0A4X1VH41_PIG</name>
<dbReference type="SUPFAM" id="SSF53300">
    <property type="entry name" value="vWA-like"/>
    <property type="match status" value="1"/>
</dbReference>
<comment type="subcellular location">
    <subcellularLocation>
        <location evidence="1">Membrane</location>
        <topology evidence="1">Single-pass type I membrane protein</topology>
    </subcellularLocation>
</comment>
<dbReference type="InterPro" id="IPR008400">
    <property type="entry name" value="Anthrax_toxin_rcpt_extracel"/>
</dbReference>
<evidence type="ECO:0000256" key="8">
    <source>
        <dbReference type="SAM" id="Phobius"/>
    </source>
</evidence>
<evidence type="ECO:0000256" key="3">
    <source>
        <dbReference type="ARBA" id="ARBA00022692"/>
    </source>
</evidence>
<sequence length="573" mass="64457">MGRGGLVMPGPTLFLLLVLPPPLLSAGSFQHSGPDWKDLHRLTRDWGNLYRHLIQNEGTFQHLRGPAIWLQENKEKDKDSCQSTYDLYFILDMSGSINNNWMDIYALVEDLVKKFDNPKIRMSFITYSTQGHILMKLTSDKKEIQDGLNRLQNVVPTGNTYMQEGFKKANEQIEQANSGENKVPSMIIALTDGTLESISLQETKQQADRARKLGANVYCIGVKDYETEQLSEIADSSDHVFGVDQGFKALKNIIDPLMTKTCIEITDVEPSDLCTGDEYELMISGRGFNNAKSKDEVICRFIFSDKKSIDKKAASVDDTTITCPGVRIEKPDEEVFIEVSLNNGINFICNNVSIISKNCMSSKVSEPDTEVITTLQTTQQPTTQASSSPLPPTSPQFIPYVNSSYFFMIIPGLLLFLLMLWCIWWMCCKKTVKELPPVQKSEREPEEVCHMQTCPTVIVPCGCQGGGIKRMEGKLDSLCDFVQRCNQMPLMWYTPRDMGRCVNFSLMKPYCGQLPCSPKICLHPSRECFRINSYCSRCQHPPTTCSRLPSRVLPHISPNSRSLCGATLSLQPP</sequence>
<evidence type="ECO:0000256" key="6">
    <source>
        <dbReference type="ARBA" id="ARBA00022989"/>
    </source>
</evidence>
<evidence type="ECO:0000256" key="7">
    <source>
        <dbReference type="ARBA" id="ARBA00023136"/>
    </source>
</evidence>
<keyword evidence="4" id="KW-0479">Metal-binding</keyword>
<keyword evidence="7 8" id="KW-0472">Membrane</keyword>
<keyword evidence="5 9" id="KW-0732">Signal</keyword>
<dbReference type="AlphaFoldDB" id="A0A4X1VH41"/>
<dbReference type="KEGG" id="ssc:100518337"/>
<evidence type="ECO:0000256" key="5">
    <source>
        <dbReference type="ARBA" id="ARBA00022729"/>
    </source>
</evidence>
<evidence type="ECO:0000313" key="12">
    <source>
        <dbReference type="Proteomes" id="UP000314985"/>
    </source>
</evidence>